<organism evidence="1 2">
    <name type="scientific">Bauhinia variegata</name>
    <name type="common">Purple orchid tree</name>
    <name type="synonym">Phanera variegata</name>
    <dbReference type="NCBI Taxonomy" id="167791"/>
    <lineage>
        <taxon>Eukaryota</taxon>
        <taxon>Viridiplantae</taxon>
        <taxon>Streptophyta</taxon>
        <taxon>Embryophyta</taxon>
        <taxon>Tracheophyta</taxon>
        <taxon>Spermatophyta</taxon>
        <taxon>Magnoliopsida</taxon>
        <taxon>eudicotyledons</taxon>
        <taxon>Gunneridae</taxon>
        <taxon>Pentapetalae</taxon>
        <taxon>rosids</taxon>
        <taxon>fabids</taxon>
        <taxon>Fabales</taxon>
        <taxon>Fabaceae</taxon>
        <taxon>Cercidoideae</taxon>
        <taxon>Cercideae</taxon>
        <taxon>Bauhiniinae</taxon>
        <taxon>Bauhinia</taxon>
    </lineage>
</organism>
<evidence type="ECO:0000313" key="2">
    <source>
        <dbReference type="Proteomes" id="UP000828941"/>
    </source>
</evidence>
<reference evidence="1 2" key="1">
    <citation type="journal article" date="2022" name="DNA Res.">
        <title>Chromosomal-level genome assembly of the orchid tree Bauhinia variegata (Leguminosae; Cercidoideae) supports the allotetraploid origin hypothesis of Bauhinia.</title>
        <authorList>
            <person name="Zhong Y."/>
            <person name="Chen Y."/>
            <person name="Zheng D."/>
            <person name="Pang J."/>
            <person name="Liu Y."/>
            <person name="Luo S."/>
            <person name="Meng S."/>
            <person name="Qian L."/>
            <person name="Wei D."/>
            <person name="Dai S."/>
            <person name="Zhou R."/>
        </authorList>
    </citation>
    <scope>NUCLEOTIDE SEQUENCE [LARGE SCALE GENOMIC DNA]</scope>
    <source>
        <strain evidence="1">BV-YZ2020</strain>
    </source>
</reference>
<dbReference type="EMBL" id="CM039434">
    <property type="protein sequence ID" value="KAI4322084.1"/>
    <property type="molecule type" value="Genomic_DNA"/>
</dbReference>
<protein>
    <submittedName>
        <fullName evidence="1">Uncharacterized protein</fullName>
    </submittedName>
</protein>
<sequence>MRALCFSSSQKSGMEELKGDPKFESEPRGTVMDDGRVALFLLSRSRTAGFHGRCVWGKDPGIAKSKEEPCKRKAAVIPGDTASTSHPARKTKLQMKGKMKKKAKVESFEEKLLKEIQKLRKEIEELRAENRELTQRFHRLEKSLKHQIDGPAHQHLLRLPLRMKLLAAALTNYLL</sequence>
<name>A0ACB9MEX5_BAUVA</name>
<accession>A0ACB9MEX5</accession>
<keyword evidence="2" id="KW-1185">Reference proteome</keyword>
<dbReference type="Proteomes" id="UP000828941">
    <property type="component" value="Chromosome 9"/>
</dbReference>
<comment type="caution">
    <text evidence="1">The sequence shown here is derived from an EMBL/GenBank/DDBJ whole genome shotgun (WGS) entry which is preliminary data.</text>
</comment>
<proteinExistence type="predicted"/>
<evidence type="ECO:0000313" key="1">
    <source>
        <dbReference type="EMBL" id="KAI4322084.1"/>
    </source>
</evidence>
<gene>
    <name evidence="1" type="ORF">L6164_021806</name>
</gene>